<feature type="transmembrane region" description="Helical" evidence="6">
    <location>
        <begin position="316"/>
        <end position="335"/>
    </location>
</feature>
<comment type="subcellular location">
    <subcellularLocation>
        <location evidence="1">Cell membrane</location>
        <topology evidence="1">Multi-pass membrane protein</topology>
    </subcellularLocation>
</comment>
<keyword evidence="2" id="KW-1003">Cell membrane</keyword>
<evidence type="ECO:0000256" key="2">
    <source>
        <dbReference type="ARBA" id="ARBA00022475"/>
    </source>
</evidence>
<organism evidence="7 8">
    <name type="scientific">Planococcus halotolerans</name>
    <dbReference type="NCBI Taxonomy" id="2233542"/>
    <lineage>
        <taxon>Bacteria</taxon>
        <taxon>Bacillati</taxon>
        <taxon>Bacillota</taxon>
        <taxon>Bacilli</taxon>
        <taxon>Bacillales</taxon>
        <taxon>Caryophanaceae</taxon>
        <taxon>Planococcus</taxon>
    </lineage>
</organism>
<keyword evidence="3 6" id="KW-0812">Transmembrane</keyword>
<evidence type="ECO:0000313" key="7">
    <source>
        <dbReference type="EMBL" id="RAZ72826.1"/>
    </source>
</evidence>
<dbReference type="PANTHER" id="PTHR30250">
    <property type="entry name" value="PST FAMILY PREDICTED COLANIC ACID TRANSPORTER"/>
    <property type="match status" value="1"/>
</dbReference>
<accession>A0A365KI67</accession>
<dbReference type="GO" id="GO:0005886">
    <property type="term" value="C:plasma membrane"/>
    <property type="evidence" value="ECO:0007669"/>
    <property type="project" value="UniProtKB-SubCell"/>
</dbReference>
<dbReference type="PANTHER" id="PTHR30250:SF29">
    <property type="entry name" value="POLYSACCHARIDE BIOSYNTHESIS PROTEIN C-TERMINAL DOMAIN-CONTAINING PROTEIN"/>
    <property type="match status" value="1"/>
</dbReference>
<dbReference type="Proteomes" id="UP000251002">
    <property type="component" value="Unassembled WGS sequence"/>
</dbReference>
<evidence type="ECO:0000256" key="6">
    <source>
        <dbReference type="SAM" id="Phobius"/>
    </source>
</evidence>
<feature type="transmembrane region" description="Helical" evidence="6">
    <location>
        <begin position="38"/>
        <end position="60"/>
    </location>
</feature>
<sequence>MKTFMKGAVLLTLAGLIVKILSAVYRVPFQNMVGDQGFYIYQQVYPFIAVFGIWTSYGFAVAVSKMLADSQANEHRAIIRIAFWTIASISLVIFAALFLGADLLAAWMGDNQLSALLKVGSFAVLLMAPLAVMKGHFQAGSVMQPVAYAQVIEQAIRVTVILLGTWLVVTNGFSLYAAGQTAMLGAVAGELAAVGLLIYYFNRLAIKQPQPVPVELWPTVKKMLAISLSVSMSSLILLIFQMADSFSVFRLLEASGIGRLMAMEQKGIYDRGQPLAQFGLLVATSLALSIVPLVAQMQRKKNGRSAELYAKLAYRISLLFAIAAAAGLTFVMPYVNEMLFQTRAQSAALIVFSWQIVWMSLLLILTALLYGVGKVAVPALLMAGGLAVKVIGNWLLIPVYGVMGAAIAGNLGLAFIVCGLVTYFKKQWPLRFAPSRFYGWIFIASTAMGAAVLGWAVFADWTLFDALPSRLAAAATALTAVPLGAAVFLAIIAKSRIITEKQWYIMPFGRKMAKLQLAINSKKKGDRR</sequence>
<dbReference type="RefSeq" id="WP_112225018.1">
    <property type="nucleotide sequence ID" value="NZ_CP196859.1"/>
</dbReference>
<dbReference type="CDD" id="cd13124">
    <property type="entry name" value="MATE_SpoVB_like"/>
    <property type="match status" value="1"/>
</dbReference>
<keyword evidence="4 6" id="KW-1133">Transmembrane helix</keyword>
<protein>
    <submittedName>
        <fullName evidence="7">Polysaccharide biosynthesis protein</fullName>
    </submittedName>
</protein>
<feature type="transmembrane region" description="Helical" evidence="6">
    <location>
        <begin position="81"/>
        <end position="101"/>
    </location>
</feature>
<feature type="transmembrane region" description="Helical" evidence="6">
    <location>
        <begin position="113"/>
        <end position="133"/>
    </location>
</feature>
<keyword evidence="8" id="KW-1185">Reference proteome</keyword>
<feature type="transmembrane region" description="Helical" evidence="6">
    <location>
        <begin position="471"/>
        <end position="493"/>
    </location>
</feature>
<feature type="transmembrane region" description="Helical" evidence="6">
    <location>
        <begin position="154"/>
        <end position="176"/>
    </location>
</feature>
<name>A0A365KI67_9BACL</name>
<comment type="caution">
    <text evidence="7">The sequence shown here is derived from an EMBL/GenBank/DDBJ whole genome shotgun (WGS) entry which is preliminary data.</text>
</comment>
<evidence type="ECO:0000256" key="5">
    <source>
        <dbReference type="ARBA" id="ARBA00023136"/>
    </source>
</evidence>
<dbReference type="EMBL" id="QLZR01000012">
    <property type="protein sequence ID" value="RAZ72826.1"/>
    <property type="molecule type" value="Genomic_DNA"/>
</dbReference>
<feature type="transmembrane region" description="Helical" evidence="6">
    <location>
        <begin position="182"/>
        <end position="202"/>
    </location>
</feature>
<evidence type="ECO:0000256" key="1">
    <source>
        <dbReference type="ARBA" id="ARBA00004651"/>
    </source>
</evidence>
<dbReference type="InterPro" id="IPR050833">
    <property type="entry name" value="Poly_Biosynth_Transport"/>
</dbReference>
<feature type="transmembrane region" description="Helical" evidence="6">
    <location>
        <begin position="347"/>
        <end position="370"/>
    </location>
</feature>
<gene>
    <name evidence="7" type="ORF">DP120_17945</name>
</gene>
<feature type="transmembrane region" description="Helical" evidence="6">
    <location>
        <begin position="437"/>
        <end position="459"/>
    </location>
</feature>
<evidence type="ECO:0000256" key="3">
    <source>
        <dbReference type="ARBA" id="ARBA00022692"/>
    </source>
</evidence>
<reference evidence="7 8" key="1">
    <citation type="submission" date="2018-06" db="EMBL/GenBank/DDBJ databases">
        <title>The draft genome sequences of strains SCU63 and S1.</title>
        <authorList>
            <person name="Gan L."/>
        </authorList>
    </citation>
    <scope>NUCLEOTIDE SEQUENCE [LARGE SCALE GENOMIC DNA]</scope>
    <source>
        <strain evidence="7 8">SCU63</strain>
    </source>
</reference>
<proteinExistence type="predicted"/>
<dbReference type="InterPro" id="IPR024923">
    <property type="entry name" value="PG_synth_SpoVB"/>
</dbReference>
<feature type="transmembrane region" description="Helical" evidence="6">
    <location>
        <begin position="223"/>
        <end position="243"/>
    </location>
</feature>
<dbReference type="AlphaFoldDB" id="A0A365KI67"/>
<evidence type="ECO:0000256" key="4">
    <source>
        <dbReference type="ARBA" id="ARBA00022989"/>
    </source>
</evidence>
<feature type="transmembrane region" description="Helical" evidence="6">
    <location>
        <begin position="275"/>
        <end position="295"/>
    </location>
</feature>
<dbReference type="InterPro" id="IPR002797">
    <property type="entry name" value="Polysacc_synth"/>
</dbReference>
<keyword evidence="5 6" id="KW-0472">Membrane</keyword>
<dbReference type="Pfam" id="PF01943">
    <property type="entry name" value="Polysacc_synt"/>
    <property type="match status" value="1"/>
</dbReference>
<evidence type="ECO:0000313" key="8">
    <source>
        <dbReference type="Proteomes" id="UP000251002"/>
    </source>
</evidence>
<feature type="transmembrane region" description="Helical" evidence="6">
    <location>
        <begin position="403"/>
        <end position="425"/>
    </location>
</feature>
<feature type="transmembrane region" description="Helical" evidence="6">
    <location>
        <begin position="377"/>
        <end position="397"/>
    </location>
</feature>